<dbReference type="Pfam" id="PF13193">
    <property type="entry name" value="AMP-binding_C"/>
    <property type="match status" value="1"/>
</dbReference>
<evidence type="ECO:0000256" key="1">
    <source>
        <dbReference type="ARBA" id="ARBA00006432"/>
    </source>
</evidence>
<dbReference type="InterPro" id="IPR025110">
    <property type="entry name" value="AMP-bd_C"/>
</dbReference>
<dbReference type="InterPro" id="IPR042099">
    <property type="entry name" value="ANL_N_sf"/>
</dbReference>
<dbReference type="PANTHER" id="PTHR43859:SF4">
    <property type="entry name" value="BUTANOATE--COA LIGASE AAE1-RELATED"/>
    <property type="match status" value="1"/>
</dbReference>
<evidence type="ECO:0000256" key="3">
    <source>
        <dbReference type="ARBA" id="ARBA00022832"/>
    </source>
</evidence>
<keyword evidence="3" id="KW-0276">Fatty acid metabolism</keyword>
<dbReference type="InterPro" id="IPR020845">
    <property type="entry name" value="AMP-binding_CS"/>
</dbReference>
<evidence type="ECO:0000259" key="6">
    <source>
        <dbReference type="Pfam" id="PF13193"/>
    </source>
</evidence>
<dbReference type="PANTHER" id="PTHR43859">
    <property type="entry name" value="ACYL-ACTIVATING ENZYME"/>
    <property type="match status" value="1"/>
</dbReference>
<dbReference type="SUPFAM" id="SSF56801">
    <property type="entry name" value="Acetyl-CoA synthetase-like"/>
    <property type="match status" value="1"/>
</dbReference>
<dbReference type="Pfam" id="PF00501">
    <property type="entry name" value="AMP-binding"/>
    <property type="match status" value="1"/>
</dbReference>
<dbReference type="AlphaFoldDB" id="A0A1R7QH72"/>
<evidence type="ECO:0000313" key="8">
    <source>
        <dbReference type="Proteomes" id="UP000196240"/>
    </source>
</evidence>
<evidence type="ECO:0000256" key="2">
    <source>
        <dbReference type="ARBA" id="ARBA00022598"/>
    </source>
</evidence>
<dbReference type="EC" id="6.2.1.3" evidence="7"/>
<dbReference type="InterPro" id="IPR000873">
    <property type="entry name" value="AMP-dep_synth/lig_dom"/>
</dbReference>
<dbReference type="Gene3D" id="3.40.50.12780">
    <property type="entry name" value="N-terminal domain of ligase-like"/>
    <property type="match status" value="1"/>
</dbReference>
<evidence type="ECO:0000256" key="4">
    <source>
        <dbReference type="ARBA" id="ARBA00023098"/>
    </source>
</evidence>
<feature type="domain" description="AMP-dependent synthetase/ligase" evidence="5">
    <location>
        <begin position="17"/>
        <end position="402"/>
    </location>
</feature>
<organism evidence="7 8">
    <name type="scientific">Acinetobacter johnsonii</name>
    <dbReference type="NCBI Taxonomy" id="40214"/>
    <lineage>
        <taxon>Bacteria</taxon>
        <taxon>Pseudomonadati</taxon>
        <taxon>Pseudomonadota</taxon>
        <taxon>Gammaproteobacteria</taxon>
        <taxon>Moraxellales</taxon>
        <taxon>Moraxellaceae</taxon>
        <taxon>Acinetobacter</taxon>
    </lineage>
</organism>
<dbReference type="FunFam" id="3.30.300.30:FF:000008">
    <property type="entry name" value="2,3-dihydroxybenzoate-AMP ligase"/>
    <property type="match status" value="1"/>
</dbReference>
<accession>A0A1R7QH72</accession>
<gene>
    <name evidence="7" type="ORF">ACNJC6_03186</name>
</gene>
<keyword evidence="2 7" id="KW-0436">Ligase</keyword>
<dbReference type="PROSITE" id="PS00455">
    <property type="entry name" value="AMP_BINDING"/>
    <property type="match status" value="1"/>
</dbReference>
<name>A0A1R7QH72_ACIJO</name>
<dbReference type="CDD" id="cd12119">
    <property type="entry name" value="ttLC_FACS_AlkK_like"/>
    <property type="match status" value="1"/>
</dbReference>
<reference evidence="7 8" key="1">
    <citation type="submission" date="2017-02" db="EMBL/GenBank/DDBJ databases">
        <authorList>
            <person name="Peterson S.W."/>
        </authorList>
    </citation>
    <scope>NUCLEOTIDE SEQUENCE [LARGE SCALE GENOMIC DNA]</scope>
    <source>
        <strain evidence="7">C6</strain>
    </source>
</reference>
<dbReference type="Gene3D" id="3.30.300.30">
    <property type="match status" value="1"/>
</dbReference>
<feature type="domain" description="AMP-binding enzyme C-terminal" evidence="6">
    <location>
        <begin position="450"/>
        <end position="525"/>
    </location>
</feature>
<sequence>MLGRMMFQPLLISNLIDHAERYHADTAIISKNTDGSITETNWAKVAANSKRFANVLKDLGLSQSDRVATIAWNNHRHLESWYAISGSGYICHTINPRLFPEQLIFIINDAQDRVVLFDKTFAPLIAAVKAHLPHVEHFICLDAADDAITEKIADVKFYDDLVSKESEQFTWPSFDEQTASSLCYTSGTTGNPKGVLYSHRSTILHSFAISLPDSLNLSANDIMLPVVPMFHVNAWGTPYAAAMVGCTVVLPGPGLDGPSLVNMIDTYKVTVALGVPTIWQGLLAAAKQTGSQLASMNRNVVGGSACPPSMLAAFKNEYNCDTIHAWGMTETSPLGSANQLKAKHQRLSEQERFKLRLSQGRPPFGVDLRLTDEEKGSNEIARDGEQIGNLQIKGHWIIDSYFGKDESALTTDGWFDTGDIATLDEDGFLCISDRSKDLIKSGGEWISSVELENLAMGHSDILMAAVIAAEHPKWDERPIVIAVKKPDSTVTEQSVLDYYTDKIAKWQIPDRVIFVDSIPLSGTGKMLKRELRAQYGQVLLEQNPV</sequence>
<dbReference type="EMBL" id="FUUY01000014">
    <property type="protein sequence ID" value="SJX23516.1"/>
    <property type="molecule type" value="Genomic_DNA"/>
</dbReference>
<dbReference type="GO" id="GO:0004467">
    <property type="term" value="F:long-chain fatty acid-CoA ligase activity"/>
    <property type="evidence" value="ECO:0007669"/>
    <property type="project" value="UniProtKB-EC"/>
</dbReference>
<dbReference type="InterPro" id="IPR045851">
    <property type="entry name" value="AMP-bd_C_sf"/>
</dbReference>
<dbReference type="Proteomes" id="UP000196240">
    <property type="component" value="Unassembled WGS sequence"/>
</dbReference>
<dbReference type="RefSeq" id="WP_087014627.1">
    <property type="nucleotide sequence ID" value="NZ_FUUY01000014.1"/>
</dbReference>
<comment type="similarity">
    <text evidence="1">Belongs to the ATP-dependent AMP-binding enzyme family.</text>
</comment>
<protein>
    <submittedName>
        <fullName evidence="7">Long-chain-fatty-acid--CoA ligase</fullName>
        <ecNumber evidence="7">6.2.1.3</ecNumber>
    </submittedName>
</protein>
<evidence type="ECO:0000313" key="7">
    <source>
        <dbReference type="EMBL" id="SJX23516.1"/>
    </source>
</evidence>
<dbReference type="NCBIfam" id="NF004837">
    <property type="entry name" value="PRK06187.1"/>
    <property type="match status" value="1"/>
</dbReference>
<proteinExistence type="inferred from homology"/>
<keyword evidence="4" id="KW-0443">Lipid metabolism</keyword>
<evidence type="ECO:0000259" key="5">
    <source>
        <dbReference type="Pfam" id="PF00501"/>
    </source>
</evidence>